<dbReference type="InterPro" id="IPR010432">
    <property type="entry name" value="RDD"/>
</dbReference>
<dbReference type="GO" id="GO:0016020">
    <property type="term" value="C:membrane"/>
    <property type="evidence" value="ECO:0007669"/>
    <property type="project" value="UniProtKB-SubCell"/>
</dbReference>
<accession>A0A934QWN5</accession>
<dbReference type="AlphaFoldDB" id="A0A934QWN5"/>
<evidence type="ECO:0000256" key="3">
    <source>
        <dbReference type="ARBA" id="ARBA00022989"/>
    </source>
</evidence>
<evidence type="ECO:0000256" key="1">
    <source>
        <dbReference type="ARBA" id="ARBA00004141"/>
    </source>
</evidence>
<keyword evidence="3 5" id="KW-1133">Transmembrane helix</keyword>
<dbReference type="RefSeq" id="WP_200349061.1">
    <property type="nucleotide sequence ID" value="NZ_BAABHZ010000005.1"/>
</dbReference>
<sequence length="245" mass="27524">MDEWFYEESGKQGGPVSGEKIKQLLATRTLDPSSLVWRDGMPQWSRVDTIPGFETSPYASPAAGMSSEIDWSGYSPTGPQIRPWVRYWARTLDILLFSLIGGLALGAVFPAAEQINDLVFGLILMLIYNFVEPLFLSVWGATPFKALFLIRVRNQDGSKLAYRQALVRTFKVWLRGEALGAPLISIFTHLTAYTFLTERKITSWDAEGGFIVSHREIAWWRWIVVIALVALPFVAIAWVAANLPE</sequence>
<feature type="domain" description="GYF" evidence="7">
    <location>
        <begin position="4"/>
        <end position="53"/>
    </location>
</feature>
<keyword evidence="9" id="KW-1185">Reference proteome</keyword>
<proteinExistence type="predicted"/>
<feature type="transmembrane region" description="Helical" evidence="5">
    <location>
        <begin position="118"/>
        <end position="141"/>
    </location>
</feature>
<dbReference type="Proteomes" id="UP000600139">
    <property type="component" value="Unassembled WGS sequence"/>
</dbReference>
<reference evidence="8" key="1">
    <citation type="submission" date="2021-01" db="EMBL/GenBank/DDBJ databases">
        <title>Modified the classification status of verrucomicrobia.</title>
        <authorList>
            <person name="Feng X."/>
        </authorList>
    </citation>
    <scope>NUCLEOTIDE SEQUENCE</scope>
    <source>
        <strain evidence="8">JCM 18052</strain>
    </source>
</reference>
<dbReference type="InterPro" id="IPR025640">
    <property type="entry name" value="GYF_2"/>
</dbReference>
<name>A0A934QWN5_9BACT</name>
<evidence type="ECO:0000259" key="6">
    <source>
        <dbReference type="Pfam" id="PF06271"/>
    </source>
</evidence>
<comment type="caution">
    <text evidence="8">The sequence shown here is derived from an EMBL/GenBank/DDBJ whole genome shotgun (WGS) entry which is preliminary data.</text>
</comment>
<organism evidence="8 9">
    <name type="scientific">Luteolibacter yonseiensis</name>
    <dbReference type="NCBI Taxonomy" id="1144680"/>
    <lineage>
        <taxon>Bacteria</taxon>
        <taxon>Pseudomonadati</taxon>
        <taxon>Verrucomicrobiota</taxon>
        <taxon>Verrucomicrobiia</taxon>
        <taxon>Verrucomicrobiales</taxon>
        <taxon>Verrucomicrobiaceae</taxon>
        <taxon>Luteolibacter</taxon>
    </lineage>
</organism>
<keyword evidence="4 5" id="KW-0472">Membrane</keyword>
<dbReference type="Pfam" id="PF14237">
    <property type="entry name" value="GYF_2"/>
    <property type="match status" value="1"/>
</dbReference>
<protein>
    <submittedName>
        <fullName evidence="8">RDD family protein</fullName>
    </submittedName>
</protein>
<evidence type="ECO:0000313" key="8">
    <source>
        <dbReference type="EMBL" id="MBK1814098.1"/>
    </source>
</evidence>
<feature type="transmembrane region" description="Helical" evidence="5">
    <location>
        <begin position="92"/>
        <end position="112"/>
    </location>
</feature>
<evidence type="ECO:0000256" key="4">
    <source>
        <dbReference type="ARBA" id="ARBA00023136"/>
    </source>
</evidence>
<dbReference type="EMBL" id="JAENIK010000001">
    <property type="protein sequence ID" value="MBK1814098.1"/>
    <property type="molecule type" value="Genomic_DNA"/>
</dbReference>
<feature type="transmembrane region" description="Helical" evidence="5">
    <location>
        <begin position="219"/>
        <end position="241"/>
    </location>
</feature>
<feature type="domain" description="RDD" evidence="6">
    <location>
        <begin position="83"/>
        <end position="200"/>
    </location>
</feature>
<evidence type="ECO:0000259" key="7">
    <source>
        <dbReference type="Pfam" id="PF14237"/>
    </source>
</evidence>
<comment type="subcellular location">
    <subcellularLocation>
        <location evidence="1">Membrane</location>
        <topology evidence="1">Multi-pass membrane protein</topology>
    </subcellularLocation>
</comment>
<evidence type="ECO:0000256" key="5">
    <source>
        <dbReference type="SAM" id="Phobius"/>
    </source>
</evidence>
<keyword evidence="2 5" id="KW-0812">Transmembrane</keyword>
<evidence type="ECO:0000256" key="2">
    <source>
        <dbReference type="ARBA" id="ARBA00022692"/>
    </source>
</evidence>
<dbReference type="Pfam" id="PF06271">
    <property type="entry name" value="RDD"/>
    <property type="match status" value="1"/>
</dbReference>
<evidence type="ECO:0000313" key="9">
    <source>
        <dbReference type="Proteomes" id="UP000600139"/>
    </source>
</evidence>
<gene>
    <name evidence="8" type="ORF">JIN84_00560</name>
</gene>